<gene>
    <name evidence="1" type="ORF">NECAME_16674</name>
</gene>
<keyword evidence="2" id="KW-1185">Reference proteome</keyword>
<reference evidence="2" key="1">
    <citation type="journal article" date="2014" name="Nat. Genet.">
        <title>Genome of the human hookworm Necator americanus.</title>
        <authorList>
            <person name="Tang Y.T."/>
            <person name="Gao X."/>
            <person name="Rosa B.A."/>
            <person name="Abubucker S."/>
            <person name="Hallsworth-Pepin K."/>
            <person name="Martin J."/>
            <person name="Tyagi R."/>
            <person name="Heizer E."/>
            <person name="Zhang X."/>
            <person name="Bhonagiri-Palsikar V."/>
            <person name="Minx P."/>
            <person name="Warren W.C."/>
            <person name="Wang Q."/>
            <person name="Zhan B."/>
            <person name="Hotez P.J."/>
            <person name="Sternberg P.W."/>
            <person name="Dougall A."/>
            <person name="Gaze S.T."/>
            <person name="Mulvenna J."/>
            <person name="Sotillo J."/>
            <person name="Ranganathan S."/>
            <person name="Rabelo E.M."/>
            <person name="Wilson R.K."/>
            <person name="Felgner P.L."/>
            <person name="Bethony J."/>
            <person name="Hawdon J.M."/>
            <person name="Gasser R.B."/>
            <person name="Loukas A."/>
            <person name="Mitreva M."/>
        </authorList>
    </citation>
    <scope>NUCLEOTIDE SEQUENCE [LARGE SCALE GENOMIC DNA]</scope>
</reference>
<dbReference type="AlphaFoldDB" id="W2TXF4"/>
<dbReference type="Proteomes" id="UP000053676">
    <property type="component" value="Unassembled WGS sequence"/>
</dbReference>
<organism evidence="1 2">
    <name type="scientific">Necator americanus</name>
    <name type="common">Human hookworm</name>
    <dbReference type="NCBI Taxonomy" id="51031"/>
    <lineage>
        <taxon>Eukaryota</taxon>
        <taxon>Metazoa</taxon>
        <taxon>Ecdysozoa</taxon>
        <taxon>Nematoda</taxon>
        <taxon>Chromadorea</taxon>
        <taxon>Rhabditida</taxon>
        <taxon>Rhabditina</taxon>
        <taxon>Rhabditomorpha</taxon>
        <taxon>Strongyloidea</taxon>
        <taxon>Ancylostomatidae</taxon>
        <taxon>Bunostominae</taxon>
        <taxon>Necator</taxon>
    </lineage>
</organism>
<evidence type="ECO:0000313" key="1">
    <source>
        <dbReference type="EMBL" id="ETN85717.1"/>
    </source>
</evidence>
<evidence type="ECO:0008006" key="3">
    <source>
        <dbReference type="Google" id="ProtNLM"/>
    </source>
</evidence>
<dbReference type="KEGG" id="nai:NECAME_16674"/>
<proteinExistence type="predicted"/>
<sequence length="109" mass="12001">MCVIDGAYTHPICNGYPISGRTKKKFCHGNSKTLKHTRKRFTLTYVSAWAAGFIGTDNIAYGSPMDGIFGLGFNEVRDVAGGIFSVPSAQYVLDLNLGKRSNYTCVDYY</sequence>
<evidence type="ECO:0000313" key="2">
    <source>
        <dbReference type="Proteomes" id="UP000053676"/>
    </source>
</evidence>
<dbReference type="InterPro" id="IPR021109">
    <property type="entry name" value="Peptidase_aspartic_dom_sf"/>
</dbReference>
<dbReference type="SUPFAM" id="SSF50630">
    <property type="entry name" value="Acid proteases"/>
    <property type="match status" value="1"/>
</dbReference>
<accession>W2TXF4</accession>
<dbReference type="EMBL" id="KI657679">
    <property type="protein sequence ID" value="ETN85717.1"/>
    <property type="molecule type" value="Genomic_DNA"/>
</dbReference>
<protein>
    <recommendedName>
        <fullName evidence="3">Peptidase A1 domain-containing protein</fullName>
    </recommendedName>
</protein>
<name>W2TXF4_NECAM</name>